<feature type="chain" id="PRO_5046796663" evidence="2">
    <location>
        <begin position="22"/>
        <end position="145"/>
    </location>
</feature>
<feature type="signal peptide" evidence="2">
    <location>
        <begin position="1"/>
        <end position="21"/>
    </location>
</feature>
<gene>
    <name evidence="3" type="ORF">GPA26_08570</name>
</gene>
<proteinExistence type="predicted"/>
<sequence length="145" mass="14446">MTILSRRNALALLITAPLAFAGRTTRAHAGPSDASAASALSLALPLASVVAAPVMILSAGAVLTVAAVDISVHGTVWILERASDGARVSLEISAAGIEASAITIGTTLTVTALSAGWILSAAGTALCFVPNAIGQALLYSERITP</sequence>
<keyword evidence="1" id="KW-0812">Transmembrane</keyword>
<reference evidence="3 4" key="1">
    <citation type="submission" date="2019-12" db="EMBL/GenBank/DDBJ databases">
        <title>Comparative genomics gives insights into the taxonomy of the Azoarcus-Aromatoleum group and reveals separate origins of nif in the plant-associated Azoarcus and non-plant-associated Aromatoleum sub-groups.</title>
        <authorList>
            <person name="Lafos M."/>
            <person name="Maluk M."/>
            <person name="Batista M."/>
            <person name="Junghare M."/>
            <person name="Carmona M."/>
            <person name="Faoro H."/>
            <person name="Cruz L.M."/>
            <person name="Battistoni F."/>
            <person name="De Souza E."/>
            <person name="Pedrosa F."/>
            <person name="Chen W.-M."/>
            <person name="Poole P.S."/>
            <person name="Dixon R.A."/>
            <person name="James E.K."/>
        </authorList>
    </citation>
    <scope>NUCLEOTIDE SEQUENCE [LARGE SCALE GENOMIC DNA]</scope>
    <source>
        <strain evidence="3 4">ToN1</strain>
    </source>
</reference>
<keyword evidence="1" id="KW-0472">Membrane</keyword>
<evidence type="ECO:0000256" key="1">
    <source>
        <dbReference type="SAM" id="Phobius"/>
    </source>
</evidence>
<comment type="caution">
    <text evidence="3">The sequence shown here is derived from an EMBL/GenBank/DDBJ whole genome shotgun (WGS) entry which is preliminary data.</text>
</comment>
<evidence type="ECO:0000313" key="4">
    <source>
        <dbReference type="Proteomes" id="UP000652074"/>
    </source>
</evidence>
<evidence type="ECO:0000256" key="2">
    <source>
        <dbReference type="SAM" id="SignalP"/>
    </source>
</evidence>
<dbReference type="Proteomes" id="UP000652074">
    <property type="component" value="Unassembled WGS sequence"/>
</dbReference>
<organism evidence="3 4">
    <name type="scientific">Aromatoleum petrolei</name>
    <dbReference type="NCBI Taxonomy" id="76116"/>
    <lineage>
        <taxon>Bacteria</taxon>
        <taxon>Pseudomonadati</taxon>
        <taxon>Pseudomonadota</taxon>
        <taxon>Betaproteobacteria</taxon>
        <taxon>Rhodocyclales</taxon>
        <taxon>Rhodocyclaceae</taxon>
        <taxon>Aromatoleum</taxon>
    </lineage>
</organism>
<dbReference type="EMBL" id="WTVR01000013">
    <property type="protein sequence ID" value="NMF88539.1"/>
    <property type="molecule type" value="Genomic_DNA"/>
</dbReference>
<dbReference type="RefSeq" id="WP_169205948.1">
    <property type="nucleotide sequence ID" value="NZ_CP059560.1"/>
</dbReference>
<protein>
    <submittedName>
        <fullName evidence="3">Uncharacterized protein</fullName>
    </submittedName>
</protein>
<evidence type="ECO:0000313" key="3">
    <source>
        <dbReference type="EMBL" id="NMF88539.1"/>
    </source>
</evidence>
<keyword evidence="1" id="KW-1133">Transmembrane helix</keyword>
<keyword evidence="4" id="KW-1185">Reference proteome</keyword>
<feature type="transmembrane region" description="Helical" evidence="1">
    <location>
        <begin position="39"/>
        <end position="68"/>
    </location>
</feature>
<feature type="transmembrane region" description="Helical" evidence="1">
    <location>
        <begin position="117"/>
        <end position="139"/>
    </location>
</feature>
<accession>A0ABX1MRC2</accession>
<name>A0ABX1MRC2_9RHOO</name>
<keyword evidence="2" id="KW-0732">Signal</keyword>